<organism evidence="1 2">
    <name type="scientific">Prevotella aff. ruminicola Tc2-24</name>
    <dbReference type="NCBI Taxonomy" id="81582"/>
    <lineage>
        <taxon>Bacteria</taxon>
        <taxon>Pseudomonadati</taxon>
        <taxon>Bacteroidota</taxon>
        <taxon>Bacteroidia</taxon>
        <taxon>Bacteroidales</taxon>
        <taxon>Prevotellaceae</taxon>
        <taxon>Prevotella</taxon>
    </lineage>
</organism>
<accession>A0A1I0Q9V3</accession>
<dbReference type="Proteomes" id="UP000199373">
    <property type="component" value="Unassembled WGS sequence"/>
</dbReference>
<keyword evidence="2" id="KW-1185">Reference proteome</keyword>
<dbReference type="AlphaFoldDB" id="A0A1I0Q9V3"/>
<protein>
    <submittedName>
        <fullName evidence="1">Uncharacterized protein</fullName>
    </submittedName>
</protein>
<gene>
    <name evidence="1" type="ORF">SAMN04487850_2274</name>
</gene>
<dbReference type="EMBL" id="FOIQ01000006">
    <property type="protein sequence ID" value="SEW23659.1"/>
    <property type="molecule type" value="Genomic_DNA"/>
</dbReference>
<sequence>MSKKLLTLDKTADYATLREWCMTILEFLVIISPEMLEFVNGMKVAIDRIDKKQSMRYMRSMYREMNLMVREMYLPDPLMDKLNQILTEKFKYNLVDVAAAEKDEIQKILKRGRIRNDREFELVKNKEEEIYDDDSQFDYAESLRSLLGDYEMNR</sequence>
<evidence type="ECO:0000313" key="1">
    <source>
        <dbReference type="EMBL" id="SEW23659.1"/>
    </source>
</evidence>
<name>A0A1I0Q9V3_9BACT</name>
<proteinExistence type="predicted"/>
<evidence type="ECO:0000313" key="2">
    <source>
        <dbReference type="Proteomes" id="UP000199373"/>
    </source>
</evidence>
<reference evidence="1 2" key="1">
    <citation type="submission" date="2016-10" db="EMBL/GenBank/DDBJ databases">
        <authorList>
            <person name="de Groot N.N."/>
        </authorList>
    </citation>
    <scope>NUCLEOTIDE SEQUENCE [LARGE SCALE GENOMIC DNA]</scope>
    <source>
        <strain evidence="1 2">TC2-24</strain>
    </source>
</reference>